<dbReference type="InterPro" id="IPR052909">
    <property type="entry name" value="Transposase_6_like"/>
</dbReference>
<name>A0A0P7I3I9_9RHOB</name>
<dbReference type="AlphaFoldDB" id="A0A0P7I3I9"/>
<accession>A0A0P7I3I9</accession>
<dbReference type="STRING" id="154981.AKJ29_00020"/>
<evidence type="ECO:0000313" key="4">
    <source>
        <dbReference type="EMBL" id="KPN63742.1"/>
    </source>
</evidence>
<reference evidence="4 5" key="1">
    <citation type="submission" date="2015-09" db="EMBL/GenBank/DDBJ databases">
        <title>Draft genome sequence of Aliiroseovarius crassostreae CV919-312TSm, the causative agent of Roseovarius Oyster Disease (formerly Juvenile Oyster Disease).</title>
        <authorList>
            <person name="Kessner L."/>
            <person name="Spinard E."/>
            <person name="Nelson D."/>
        </authorList>
    </citation>
    <scope>NUCLEOTIDE SEQUENCE [LARGE SCALE GENOMIC DNA]</scope>
    <source>
        <strain evidence="4 5">CV919-312</strain>
    </source>
</reference>
<dbReference type="PANTHER" id="PTHR46637">
    <property type="entry name" value="TIS1421-TRANSPOSASE PROTEIN A"/>
    <property type="match status" value="1"/>
</dbReference>
<organism evidence="4 5">
    <name type="scientific">Aliiroseovarius crassostreae</name>
    <dbReference type="NCBI Taxonomy" id="154981"/>
    <lineage>
        <taxon>Bacteria</taxon>
        <taxon>Pseudomonadati</taxon>
        <taxon>Pseudomonadota</taxon>
        <taxon>Alphaproteobacteria</taxon>
        <taxon>Rhodobacterales</taxon>
        <taxon>Paracoccaceae</taxon>
        <taxon>Aliiroseovarius</taxon>
    </lineage>
</organism>
<evidence type="ECO:0000313" key="5">
    <source>
        <dbReference type="Proteomes" id="UP000050471"/>
    </source>
</evidence>
<evidence type="ECO:0000313" key="3">
    <source>
        <dbReference type="EMBL" id="KPN62697.1"/>
    </source>
</evidence>
<keyword evidence="5" id="KW-1185">Reference proteome</keyword>
<sequence>MSSHFWLTEEQYNKIRPLLPNTPRGVPRVDDRRVLSGIIFCIQRGYRWSDVPPEYGPAKTLYNRYKRWSEAGVFEHVFETLARETADLSTLMIDASHVKTHRIAANGAKKTPAKDGISARQKAG</sequence>
<feature type="domain" description="Insertion element IS402-like" evidence="1">
    <location>
        <begin position="7"/>
        <end position="78"/>
    </location>
</feature>
<dbReference type="PANTHER" id="PTHR46637:SF1">
    <property type="entry name" value="BLL5188 PROTEIN"/>
    <property type="match status" value="1"/>
</dbReference>
<dbReference type="InterPro" id="IPR025161">
    <property type="entry name" value="IS402-like_dom"/>
</dbReference>
<dbReference type="EMBL" id="LKBA01000006">
    <property type="protein sequence ID" value="KPN63742.1"/>
    <property type="molecule type" value="Genomic_DNA"/>
</dbReference>
<dbReference type="EMBL" id="LKBA01000021">
    <property type="protein sequence ID" value="KPN62069.1"/>
    <property type="molecule type" value="Genomic_DNA"/>
</dbReference>
<dbReference type="NCBIfam" id="NF033580">
    <property type="entry name" value="transpos_IS5_3"/>
    <property type="match status" value="1"/>
</dbReference>
<evidence type="ECO:0000259" key="1">
    <source>
        <dbReference type="Pfam" id="PF13340"/>
    </source>
</evidence>
<comment type="caution">
    <text evidence="4">The sequence shown here is derived from an EMBL/GenBank/DDBJ whole genome shotgun (WGS) entry which is preliminary data.</text>
</comment>
<evidence type="ECO:0000313" key="2">
    <source>
        <dbReference type="EMBL" id="KPN62069.1"/>
    </source>
</evidence>
<dbReference type="OrthoDB" id="32553at2"/>
<proteinExistence type="predicted"/>
<dbReference type="Proteomes" id="UP000050471">
    <property type="component" value="Unassembled WGS sequence"/>
</dbReference>
<dbReference type="EMBL" id="LKBA01000013">
    <property type="protein sequence ID" value="KPN62697.1"/>
    <property type="molecule type" value="Genomic_DNA"/>
</dbReference>
<gene>
    <name evidence="2" type="ORF">AKJ29_00020</name>
    <name evidence="3" type="ORF">AKJ29_00560</name>
    <name evidence="4" type="ORF">AKJ29_14090</name>
</gene>
<dbReference type="Pfam" id="PF13340">
    <property type="entry name" value="DUF4096"/>
    <property type="match status" value="1"/>
</dbReference>
<protein>
    <submittedName>
        <fullName evidence="4">Transposase</fullName>
    </submittedName>
</protein>
<dbReference type="RefSeq" id="WP_055190382.1">
    <property type="nucleotide sequence ID" value="NZ_LKBA01000013.1"/>
</dbReference>